<gene>
    <name evidence="7" type="ORF">C8N47_11444</name>
</gene>
<accession>A0A2T5BZJ0</accession>
<keyword evidence="4 6" id="KW-1133">Transmembrane helix</keyword>
<dbReference type="Proteomes" id="UP000243525">
    <property type="component" value="Unassembled WGS sequence"/>
</dbReference>
<dbReference type="Pfam" id="PF04241">
    <property type="entry name" value="DUF423"/>
    <property type="match status" value="1"/>
</dbReference>
<dbReference type="AlphaFoldDB" id="A0A2T5BZJ0"/>
<evidence type="ECO:0000256" key="3">
    <source>
        <dbReference type="ARBA" id="ARBA00022692"/>
    </source>
</evidence>
<protein>
    <submittedName>
        <fullName evidence="7">Uncharacterized membrane protein YgdD (TMEM256/DUF423 family)</fullName>
    </submittedName>
</protein>
<feature type="transmembrane region" description="Helical" evidence="6">
    <location>
        <begin position="96"/>
        <end position="120"/>
    </location>
</feature>
<sequence>MTKSIIITAAILLALGVVIGAFGAHGLKSRVSPDLLQVYKTGVEYHFYHALGLLLIGVLSVSMPSGYLNWAALFLFAGILIFSGSLYVLTLTGIKWIGAITPIGGLSFIVGWILLALAVVKHFPKQI</sequence>
<comment type="caution">
    <text evidence="7">The sequence shown here is derived from an EMBL/GenBank/DDBJ whole genome shotgun (WGS) entry which is preliminary data.</text>
</comment>
<dbReference type="RefSeq" id="WP_107823064.1">
    <property type="nucleotide sequence ID" value="NZ_OY782574.1"/>
</dbReference>
<evidence type="ECO:0000313" key="8">
    <source>
        <dbReference type="Proteomes" id="UP000243525"/>
    </source>
</evidence>
<comment type="subcellular location">
    <subcellularLocation>
        <location evidence="1">Membrane</location>
        <topology evidence="1">Multi-pass membrane protein</topology>
    </subcellularLocation>
</comment>
<comment type="similarity">
    <text evidence="2">Belongs to the UPF0382 family.</text>
</comment>
<name>A0A2T5BZJ0_9BACT</name>
<evidence type="ECO:0000256" key="5">
    <source>
        <dbReference type="ARBA" id="ARBA00023136"/>
    </source>
</evidence>
<reference evidence="7 8" key="1">
    <citation type="submission" date="2018-04" db="EMBL/GenBank/DDBJ databases">
        <title>Genomic Encyclopedia of Archaeal and Bacterial Type Strains, Phase II (KMG-II): from individual species to whole genera.</title>
        <authorList>
            <person name="Goeker M."/>
        </authorList>
    </citation>
    <scope>NUCLEOTIDE SEQUENCE [LARGE SCALE GENOMIC DNA]</scope>
    <source>
        <strain evidence="7 8">DSM 28823</strain>
    </source>
</reference>
<keyword evidence="5 6" id="KW-0472">Membrane</keyword>
<feature type="transmembrane region" description="Helical" evidence="6">
    <location>
        <begin position="70"/>
        <end position="90"/>
    </location>
</feature>
<dbReference type="PANTHER" id="PTHR43461:SF1">
    <property type="entry name" value="TRANSMEMBRANE PROTEIN 256"/>
    <property type="match status" value="1"/>
</dbReference>
<evidence type="ECO:0000256" key="4">
    <source>
        <dbReference type="ARBA" id="ARBA00022989"/>
    </source>
</evidence>
<organism evidence="7 8">
    <name type="scientific">Mangrovibacterium marinum</name>
    <dbReference type="NCBI Taxonomy" id="1639118"/>
    <lineage>
        <taxon>Bacteria</taxon>
        <taxon>Pseudomonadati</taxon>
        <taxon>Bacteroidota</taxon>
        <taxon>Bacteroidia</taxon>
        <taxon>Marinilabiliales</taxon>
        <taxon>Prolixibacteraceae</taxon>
        <taxon>Mangrovibacterium</taxon>
    </lineage>
</organism>
<dbReference type="PANTHER" id="PTHR43461">
    <property type="entry name" value="TRANSMEMBRANE PROTEIN 256"/>
    <property type="match status" value="1"/>
</dbReference>
<keyword evidence="8" id="KW-1185">Reference proteome</keyword>
<dbReference type="InterPro" id="IPR006696">
    <property type="entry name" value="DUF423"/>
</dbReference>
<evidence type="ECO:0000313" key="7">
    <source>
        <dbReference type="EMBL" id="PTN07701.1"/>
    </source>
</evidence>
<dbReference type="EMBL" id="QAAD01000014">
    <property type="protein sequence ID" value="PTN07701.1"/>
    <property type="molecule type" value="Genomic_DNA"/>
</dbReference>
<dbReference type="OrthoDB" id="9802121at2"/>
<evidence type="ECO:0000256" key="1">
    <source>
        <dbReference type="ARBA" id="ARBA00004141"/>
    </source>
</evidence>
<evidence type="ECO:0000256" key="2">
    <source>
        <dbReference type="ARBA" id="ARBA00009694"/>
    </source>
</evidence>
<keyword evidence="3 6" id="KW-0812">Transmembrane</keyword>
<dbReference type="GO" id="GO:0005886">
    <property type="term" value="C:plasma membrane"/>
    <property type="evidence" value="ECO:0007669"/>
    <property type="project" value="TreeGrafter"/>
</dbReference>
<proteinExistence type="inferred from homology"/>
<evidence type="ECO:0000256" key="6">
    <source>
        <dbReference type="SAM" id="Phobius"/>
    </source>
</evidence>
<feature type="transmembrane region" description="Helical" evidence="6">
    <location>
        <begin position="47"/>
        <end position="63"/>
    </location>
</feature>